<dbReference type="SUPFAM" id="SSF46785">
    <property type="entry name" value="Winged helix' DNA-binding domain"/>
    <property type="match status" value="1"/>
</dbReference>
<evidence type="ECO:0000256" key="8">
    <source>
        <dbReference type="ARBA" id="ARBA00023242"/>
    </source>
</evidence>
<dbReference type="CDD" id="cd04478">
    <property type="entry name" value="RPA2_DBD_D"/>
    <property type="match status" value="1"/>
</dbReference>
<evidence type="ECO:0000313" key="11">
    <source>
        <dbReference type="Proteomes" id="UP001652660"/>
    </source>
</evidence>
<dbReference type="PIRSF" id="PIRSF036949">
    <property type="entry name" value="RPA32"/>
    <property type="match status" value="1"/>
</dbReference>
<accession>A0ABM4UML4</accession>
<feature type="domain" description="OB" evidence="9">
    <location>
        <begin position="76"/>
        <end position="148"/>
    </location>
</feature>
<evidence type="ECO:0000256" key="3">
    <source>
        <dbReference type="ARBA" id="ARBA00022705"/>
    </source>
</evidence>
<dbReference type="PANTHER" id="PTHR13989">
    <property type="entry name" value="REPLICATION PROTEIN A-RELATED"/>
    <property type="match status" value="1"/>
</dbReference>
<evidence type="ECO:0000256" key="7">
    <source>
        <dbReference type="ARBA" id="ARBA00023204"/>
    </source>
</evidence>
<keyword evidence="8" id="KW-0539">Nucleus</keyword>
<dbReference type="InterPro" id="IPR036388">
    <property type="entry name" value="WH-like_DNA-bd_sf"/>
</dbReference>
<feature type="domain" description="Replication protein A C-terminal" evidence="10">
    <location>
        <begin position="166"/>
        <end position="272"/>
    </location>
</feature>
<dbReference type="SUPFAM" id="SSF50249">
    <property type="entry name" value="Nucleic acid-binding proteins"/>
    <property type="match status" value="1"/>
</dbReference>
<dbReference type="InterPro" id="IPR004365">
    <property type="entry name" value="NA-bd_OB_tRNA"/>
</dbReference>
<keyword evidence="11" id="KW-1185">Reference proteome</keyword>
<comment type="similarity">
    <text evidence="2">Belongs to the replication factor A protein 2 family.</text>
</comment>
<dbReference type="InterPro" id="IPR014646">
    <property type="entry name" value="Rfa2/RPA32"/>
</dbReference>
<evidence type="ECO:0000256" key="1">
    <source>
        <dbReference type="ARBA" id="ARBA00004123"/>
    </source>
</evidence>
<organism evidence="11 12">
    <name type="scientific">Coffea arabica</name>
    <name type="common">Arabian coffee</name>
    <dbReference type="NCBI Taxonomy" id="13443"/>
    <lineage>
        <taxon>Eukaryota</taxon>
        <taxon>Viridiplantae</taxon>
        <taxon>Streptophyta</taxon>
        <taxon>Embryophyta</taxon>
        <taxon>Tracheophyta</taxon>
        <taxon>Spermatophyta</taxon>
        <taxon>Magnoliopsida</taxon>
        <taxon>eudicotyledons</taxon>
        <taxon>Gunneridae</taxon>
        <taxon>Pentapetalae</taxon>
        <taxon>asterids</taxon>
        <taxon>lamiids</taxon>
        <taxon>Gentianales</taxon>
        <taxon>Rubiaceae</taxon>
        <taxon>Ixoroideae</taxon>
        <taxon>Gardenieae complex</taxon>
        <taxon>Bertiereae - Coffeeae clade</taxon>
        <taxon>Coffeeae</taxon>
        <taxon>Coffea</taxon>
    </lineage>
</organism>
<evidence type="ECO:0000259" key="10">
    <source>
        <dbReference type="Pfam" id="PF08784"/>
    </source>
</evidence>
<comment type="subcellular location">
    <subcellularLocation>
        <location evidence="1">Nucleus</location>
    </subcellularLocation>
</comment>
<evidence type="ECO:0000256" key="5">
    <source>
        <dbReference type="ARBA" id="ARBA00023125"/>
    </source>
</evidence>
<evidence type="ECO:0000256" key="6">
    <source>
        <dbReference type="ARBA" id="ARBA00023172"/>
    </source>
</evidence>
<dbReference type="InterPro" id="IPR014892">
    <property type="entry name" value="RPA_C"/>
</dbReference>
<dbReference type="Gene3D" id="2.40.50.140">
    <property type="entry name" value="Nucleic acid-binding proteins"/>
    <property type="match status" value="1"/>
</dbReference>
<dbReference type="PANTHER" id="PTHR13989:SF16">
    <property type="entry name" value="REPLICATION PROTEIN A2"/>
    <property type="match status" value="1"/>
</dbReference>
<evidence type="ECO:0000256" key="2">
    <source>
        <dbReference type="ARBA" id="ARBA00007815"/>
    </source>
</evidence>
<dbReference type="Proteomes" id="UP001652660">
    <property type="component" value="Chromosome 6c"/>
</dbReference>
<reference evidence="12" key="1">
    <citation type="submission" date="2025-08" db="UniProtKB">
        <authorList>
            <consortium name="RefSeq"/>
        </authorList>
    </citation>
    <scope>IDENTIFICATION</scope>
    <source>
        <tissue evidence="12">Leaves</tissue>
    </source>
</reference>
<dbReference type="InterPro" id="IPR036390">
    <property type="entry name" value="WH_DNA-bd_sf"/>
</dbReference>
<gene>
    <name evidence="12" type="primary">LOC113691819</name>
</gene>
<dbReference type="GeneID" id="113691819"/>
<evidence type="ECO:0000313" key="12">
    <source>
        <dbReference type="RefSeq" id="XP_071908526.1"/>
    </source>
</evidence>
<protein>
    <submittedName>
        <fullName evidence="12">Replication protein A 32 kDa subunit B</fullName>
    </submittedName>
</protein>
<keyword evidence="7" id="KW-0234">DNA repair</keyword>
<dbReference type="Gene3D" id="1.10.10.10">
    <property type="entry name" value="Winged helix-like DNA-binding domain superfamily/Winged helix DNA-binding domain"/>
    <property type="match status" value="1"/>
</dbReference>
<keyword evidence="4" id="KW-0227">DNA damage</keyword>
<dbReference type="Pfam" id="PF01336">
    <property type="entry name" value="tRNA_anti-codon"/>
    <property type="match status" value="1"/>
</dbReference>
<dbReference type="InterPro" id="IPR040260">
    <property type="entry name" value="RFA2-like"/>
</dbReference>
<keyword evidence="3" id="KW-0235">DNA replication</keyword>
<keyword evidence="6" id="KW-0233">DNA recombination</keyword>
<name>A0ABM4UML4_COFAR</name>
<dbReference type="RefSeq" id="XP_071908526.1">
    <property type="nucleotide sequence ID" value="XM_072052425.1"/>
</dbReference>
<keyword evidence="5" id="KW-0238">DNA-binding</keyword>
<dbReference type="Pfam" id="PF08784">
    <property type="entry name" value="RPA_C"/>
    <property type="match status" value="1"/>
</dbReference>
<evidence type="ECO:0000259" key="9">
    <source>
        <dbReference type="Pfam" id="PF01336"/>
    </source>
</evidence>
<sequence>MYGGHSQFDGNAAFAGGGFMPSQATQTTADASYSPAKNRDTQTLIPLTVKQISEAFHSSDDKMNLLVDGVEVNNVKMVGLLKNKTERVTDIQFVVDDGTGCIDCFRWVNEAVDSKEMERVMDGMYVVIHGHLKGFQGKKQMMVYSVRPVTEYNEIANHFADCIYVHCYNTRLRKLQENTSTSVNVPNSGFNTPVKGYQPSLSNQFSGQYTVDRLEGVEKLILDYLQQPALLESVKGASRDELAQRLNVPLERILKAIEWLECEGFIYSTIDEFHFKSITNG</sequence>
<proteinExistence type="inferred from homology"/>
<evidence type="ECO:0000256" key="4">
    <source>
        <dbReference type="ARBA" id="ARBA00022763"/>
    </source>
</evidence>
<dbReference type="InterPro" id="IPR012340">
    <property type="entry name" value="NA-bd_OB-fold"/>
</dbReference>